<keyword evidence="1" id="KW-0732">Signal</keyword>
<dbReference type="Proteomes" id="UP000503640">
    <property type="component" value="Unassembled WGS sequence"/>
</dbReference>
<dbReference type="AlphaFoldDB" id="A0A7I9VSS9"/>
<dbReference type="PROSITE" id="PS51257">
    <property type="entry name" value="PROKAR_LIPOPROTEIN"/>
    <property type="match status" value="1"/>
</dbReference>
<evidence type="ECO:0000256" key="1">
    <source>
        <dbReference type="SAM" id="SignalP"/>
    </source>
</evidence>
<sequence>MKRVTLVLLAALAACSSGPSSIGARFGGPSAIVQFYGITRNNAATGTVAPYLAVADARTGDLRLLDPSVDQPILGPAVIYPLSIPTLPRPLHLAAASLGDGNADVLVSASAGQPTLQVVETWTAQNRVAASLELANLLPKLGADAEILALVGLTAKPDGVHPVGRILASVSGQKLVVVDFTRAADGTGAVVAGTPVLQPLTFDAVDLAVGPDGTTVYAATHDPLSLSGVTVHGLVELAAGGDAATTFPAFVYDALAPTVAVAAAMVDERVVATPGVVDSCAAEQFTGTPVLRVYAALDPTGCGPDQAIGCGVATLERLPADASGHLVSDLAAQAAPAAANPWTPTAAPVQAQPFRQPIPVPGVPLHLAVANAPAKNTSPDDPARIPTTSPVISTTCPATGSPTSPLARLLYGSALRYTSAVGMVTSTDGNVYWLDLSRAAPVVSSTPLAGLGRTEVLSATSDVVGAGEWQLALWYDKYGYDTSTNALVTLSSALVVDALTLPVAIETWPGFTPTAGWTAVYEGALPGLSGRPGVVAGDGVNAWAGIQSDTGNTRPLSDPARWYAPVRVDEPARGVHVGDIVTFPDLGADCQAFVTAILPAASGPLAGVAFPGGALQLATPLPACLDAATAALLPTQITVLGAGVVVSNDASGYQGRAKIALQGDSPADTVYTLAWLSDAELAASTDPDAAVKRRHARRLFYPTDGPCPLPSATTPVAMRTLGCYEIFPRIVDPLAPGAAIRFRVGLRNITSPALVATAADHPPRGAGIRFSTQSGLAQSSRRPGFGGAPPASVVAVDPGDLPNHTTEDFRFYTAYQDDVVMWFATTGTPSQVTSIR</sequence>
<accession>A0A7I9VSS9</accession>
<dbReference type="RefSeq" id="WP_176068364.1">
    <property type="nucleotide sequence ID" value="NZ_BJTG01000011.1"/>
</dbReference>
<evidence type="ECO:0000313" key="2">
    <source>
        <dbReference type="EMBL" id="GEJ59139.1"/>
    </source>
</evidence>
<evidence type="ECO:0000313" key="3">
    <source>
        <dbReference type="Proteomes" id="UP000503640"/>
    </source>
</evidence>
<evidence type="ECO:0008006" key="4">
    <source>
        <dbReference type="Google" id="ProtNLM"/>
    </source>
</evidence>
<dbReference type="EMBL" id="BJTG01000011">
    <property type="protein sequence ID" value="GEJ59139.1"/>
    <property type="molecule type" value="Genomic_DNA"/>
</dbReference>
<feature type="signal peptide" evidence="1">
    <location>
        <begin position="1"/>
        <end position="22"/>
    </location>
</feature>
<gene>
    <name evidence="2" type="ORF">AMYX_38800</name>
</gene>
<name>A0A7I9VSS9_9BACT</name>
<feature type="chain" id="PRO_5029541071" description="Lipoprotein" evidence="1">
    <location>
        <begin position="23"/>
        <end position="836"/>
    </location>
</feature>
<organism evidence="2 3">
    <name type="scientific">Anaeromyxobacter diazotrophicus</name>
    <dbReference type="NCBI Taxonomy" id="2590199"/>
    <lineage>
        <taxon>Bacteria</taxon>
        <taxon>Pseudomonadati</taxon>
        <taxon>Myxococcota</taxon>
        <taxon>Myxococcia</taxon>
        <taxon>Myxococcales</taxon>
        <taxon>Cystobacterineae</taxon>
        <taxon>Anaeromyxobacteraceae</taxon>
        <taxon>Anaeromyxobacter</taxon>
    </lineage>
</organism>
<keyword evidence="3" id="KW-1185">Reference proteome</keyword>
<reference evidence="3" key="1">
    <citation type="journal article" date="2020" name="Appl. Environ. Microbiol.">
        <title>Diazotrophic Anaeromyxobacter Isolates from Soils.</title>
        <authorList>
            <person name="Masuda Y."/>
            <person name="Yamanaka H."/>
            <person name="Xu Z.X."/>
            <person name="Shiratori Y."/>
            <person name="Aono T."/>
            <person name="Amachi S."/>
            <person name="Senoo K."/>
            <person name="Itoh H."/>
        </authorList>
    </citation>
    <scope>NUCLEOTIDE SEQUENCE [LARGE SCALE GENOMIC DNA]</scope>
    <source>
        <strain evidence="3">R267</strain>
    </source>
</reference>
<protein>
    <recommendedName>
        <fullName evidence="4">Lipoprotein</fullName>
    </recommendedName>
</protein>
<proteinExistence type="predicted"/>
<comment type="caution">
    <text evidence="2">The sequence shown here is derived from an EMBL/GenBank/DDBJ whole genome shotgun (WGS) entry which is preliminary data.</text>
</comment>